<reference evidence="1" key="3">
    <citation type="submission" date="2023-05" db="EMBL/GenBank/DDBJ databases">
        <authorList>
            <person name="Smith C.H."/>
        </authorList>
    </citation>
    <scope>NUCLEOTIDE SEQUENCE</scope>
    <source>
        <strain evidence="1">CHS0354</strain>
        <tissue evidence="1">Mantle</tissue>
    </source>
</reference>
<dbReference type="Proteomes" id="UP001195483">
    <property type="component" value="Unassembled WGS sequence"/>
</dbReference>
<evidence type="ECO:0000313" key="1">
    <source>
        <dbReference type="EMBL" id="KAK3593262.1"/>
    </source>
</evidence>
<organism evidence="1 2">
    <name type="scientific">Potamilus streckersoni</name>
    <dbReference type="NCBI Taxonomy" id="2493646"/>
    <lineage>
        <taxon>Eukaryota</taxon>
        <taxon>Metazoa</taxon>
        <taxon>Spiralia</taxon>
        <taxon>Lophotrochozoa</taxon>
        <taxon>Mollusca</taxon>
        <taxon>Bivalvia</taxon>
        <taxon>Autobranchia</taxon>
        <taxon>Heteroconchia</taxon>
        <taxon>Palaeoheterodonta</taxon>
        <taxon>Unionida</taxon>
        <taxon>Unionoidea</taxon>
        <taxon>Unionidae</taxon>
        <taxon>Ambleminae</taxon>
        <taxon>Lampsilini</taxon>
        <taxon>Potamilus</taxon>
    </lineage>
</organism>
<dbReference type="AlphaFoldDB" id="A0AAE0SJZ0"/>
<protein>
    <submittedName>
        <fullName evidence="1">Uncharacterized protein</fullName>
    </submittedName>
</protein>
<reference evidence="1" key="2">
    <citation type="journal article" date="2021" name="Genome Biol. Evol.">
        <title>Developing a high-quality reference genome for a parasitic bivalve with doubly uniparental inheritance (Bivalvia: Unionida).</title>
        <authorList>
            <person name="Smith C.H."/>
        </authorList>
    </citation>
    <scope>NUCLEOTIDE SEQUENCE</scope>
    <source>
        <strain evidence="1">CHS0354</strain>
        <tissue evidence="1">Mantle</tissue>
    </source>
</reference>
<evidence type="ECO:0000313" key="2">
    <source>
        <dbReference type="Proteomes" id="UP001195483"/>
    </source>
</evidence>
<accession>A0AAE0SJZ0</accession>
<keyword evidence="2" id="KW-1185">Reference proteome</keyword>
<dbReference type="EMBL" id="JAEAOA010000748">
    <property type="protein sequence ID" value="KAK3593262.1"/>
    <property type="molecule type" value="Genomic_DNA"/>
</dbReference>
<proteinExistence type="predicted"/>
<comment type="caution">
    <text evidence="1">The sequence shown here is derived from an EMBL/GenBank/DDBJ whole genome shotgun (WGS) entry which is preliminary data.</text>
</comment>
<sequence length="389" mass="44711">MSWNDHLELAAWLTTNYQQEVGGMIRFQDIYNNAMEFFVPPHLTPSKKMLSRMITSLFPESKRTVVFTDYVKYSCCIDLVERSKISTEDTPVLIPNECKAGKDSLGHLMITCPTLDVVNGKIVTCTLYFGKTTCLMIRGASLKIHQQIDFTQNAVDGLVYLCENLKLCKGRRCDEKYLASENEVKEDWSRLYSKNEIDKRVRSGACKIIAPWTTREELCTVCRLLRYRKRKAEEEEEDACIVPDIETSEDNKMTPVERPSMELEPNGTVADSPEVILTANADAETDKLLKAVTISDVPERFNILLESQLRNNEKEKDPRHRRWNQDIINLCLNLYSKSPSAYQELKSSGFLTLPSKRLLQYYKNSVKEHQKNVDGNLPLMVRSKKTKDK</sequence>
<name>A0AAE0SJZ0_9BIVA</name>
<gene>
    <name evidence="1" type="ORF">CHS0354_012355</name>
</gene>
<reference evidence="1" key="1">
    <citation type="journal article" date="2021" name="Genome Biol. Evol.">
        <title>A High-Quality Reference Genome for a Parasitic Bivalve with Doubly Uniparental Inheritance (Bivalvia: Unionida).</title>
        <authorList>
            <person name="Smith C.H."/>
        </authorList>
    </citation>
    <scope>NUCLEOTIDE SEQUENCE</scope>
    <source>
        <strain evidence="1">CHS0354</strain>
    </source>
</reference>